<evidence type="ECO:0000313" key="2">
    <source>
        <dbReference type="EMBL" id="MCF3941312.1"/>
    </source>
</evidence>
<keyword evidence="3" id="KW-1185">Reference proteome</keyword>
<evidence type="ECO:0008006" key="4">
    <source>
        <dbReference type="Google" id="ProtNLM"/>
    </source>
</evidence>
<organism evidence="2 3">
    <name type="scientific">Gordonia tangerina</name>
    <dbReference type="NCBI Taxonomy" id="2911060"/>
    <lineage>
        <taxon>Bacteria</taxon>
        <taxon>Bacillati</taxon>
        <taxon>Actinomycetota</taxon>
        <taxon>Actinomycetes</taxon>
        <taxon>Mycobacteriales</taxon>
        <taxon>Gordoniaceae</taxon>
        <taxon>Gordonia</taxon>
    </lineage>
</organism>
<keyword evidence="1" id="KW-1133">Transmembrane helix</keyword>
<name>A0ABS9DQ30_9ACTN</name>
<keyword evidence="1" id="KW-0812">Transmembrane</keyword>
<feature type="transmembrane region" description="Helical" evidence="1">
    <location>
        <begin position="12"/>
        <end position="29"/>
    </location>
</feature>
<evidence type="ECO:0000256" key="1">
    <source>
        <dbReference type="SAM" id="Phobius"/>
    </source>
</evidence>
<sequence>MSILKKLWAYEPVRLVLYSVIVAVVGYFVTRGVLNKDLADLLIIPAIAVVMGVPLTEVARSKVTPQVKVPDIITENVDAAVSDVSGRVDDAVAQARAEIEKRFGEQPAQVLDVVSKTVEGYIGRHRKS</sequence>
<comment type="caution">
    <text evidence="2">The sequence shown here is derived from an EMBL/GenBank/DDBJ whole genome shotgun (WGS) entry which is preliminary data.</text>
</comment>
<dbReference type="EMBL" id="JAKGCU010000038">
    <property type="protein sequence ID" value="MCF3941312.1"/>
    <property type="molecule type" value="Genomic_DNA"/>
</dbReference>
<feature type="transmembrane region" description="Helical" evidence="1">
    <location>
        <begin position="41"/>
        <end position="59"/>
    </location>
</feature>
<dbReference type="RefSeq" id="WP_235726191.1">
    <property type="nucleotide sequence ID" value="NZ_JAKGCU010000038.1"/>
</dbReference>
<accession>A0ABS9DQ30</accession>
<keyword evidence="1" id="KW-0472">Membrane</keyword>
<evidence type="ECO:0000313" key="3">
    <source>
        <dbReference type="Proteomes" id="UP001108089"/>
    </source>
</evidence>
<proteinExistence type="predicted"/>
<reference evidence="2" key="1">
    <citation type="submission" date="2022-01" db="EMBL/GenBank/DDBJ databases">
        <title>Gordonia xiamenensis sp. nov., isolated from surface seawater in Xiamen.</title>
        <authorList>
            <person name="He Y.F."/>
        </authorList>
    </citation>
    <scope>NUCLEOTIDE SEQUENCE</scope>
    <source>
        <strain evidence="2">GW1C4-4</strain>
    </source>
</reference>
<protein>
    <recommendedName>
        <fullName evidence="4">Holin</fullName>
    </recommendedName>
</protein>
<dbReference type="Proteomes" id="UP001108089">
    <property type="component" value="Unassembled WGS sequence"/>
</dbReference>
<gene>
    <name evidence="2" type="ORF">L1892_23365</name>
</gene>